<evidence type="ECO:0000313" key="5">
    <source>
        <dbReference type="EMBL" id="EFR31991.1"/>
    </source>
</evidence>
<reference evidence="5 6" key="1">
    <citation type="submission" date="2010-10" db="EMBL/GenBank/DDBJ databases">
        <authorList>
            <person name="Durkin A.S."/>
            <person name="Madupu R."/>
            <person name="Torralba M."/>
            <person name="Gillis M."/>
            <person name="Methe B."/>
            <person name="Sutton G."/>
            <person name="Nelson K.E."/>
        </authorList>
    </citation>
    <scope>NUCLEOTIDE SEQUENCE [LARGE SCALE GENOMIC DNA]</scope>
    <source>
        <strain evidence="5 6">ACS-139-V-Col8</strain>
    </source>
</reference>
<gene>
    <name evidence="5" type="ORF">HMPREF9257_0949</name>
</gene>
<keyword evidence="6" id="KW-1185">Reference proteome</keyword>
<dbReference type="Pfam" id="PF21543">
    <property type="entry name" value="CvfB_2nd"/>
    <property type="match status" value="1"/>
</dbReference>
<dbReference type="InterPro" id="IPR048588">
    <property type="entry name" value="CvfB_S1_2nd"/>
</dbReference>
<dbReference type="PIRSF" id="PIRSF012524">
    <property type="entry name" value="YitL_S1"/>
    <property type="match status" value="1"/>
</dbReference>
<protein>
    <submittedName>
        <fullName evidence="5">Uncharacterized protein</fullName>
    </submittedName>
</protein>
<dbReference type="InterPro" id="IPR048587">
    <property type="entry name" value="CvfB_S1_3rd"/>
</dbReference>
<dbReference type="PANTHER" id="PTHR37296">
    <property type="entry name" value="CONSERVED VIRULENCE FACTOR B"/>
    <property type="match status" value="1"/>
</dbReference>
<evidence type="ECO:0000313" key="6">
    <source>
        <dbReference type="Proteomes" id="UP000005990"/>
    </source>
</evidence>
<evidence type="ECO:0000259" key="3">
    <source>
        <dbReference type="Pfam" id="PF21191"/>
    </source>
</evidence>
<evidence type="ECO:0000259" key="4">
    <source>
        <dbReference type="Pfam" id="PF21543"/>
    </source>
</evidence>
<dbReference type="Pfam" id="PF17783">
    <property type="entry name" value="WHD_CvfB"/>
    <property type="match status" value="1"/>
</dbReference>
<dbReference type="Proteomes" id="UP000005990">
    <property type="component" value="Unassembled WGS sequence"/>
</dbReference>
<comment type="caution">
    <text evidence="5">The sequence shown here is derived from an EMBL/GenBank/DDBJ whole genome shotgun (WGS) entry which is preliminary data.</text>
</comment>
<evidence type="ECO:0000256" key="1">
    <source>
        <dbReference type="PIRNR" id="PIRNR012524"/>
    </source>
</evidence>
<feature type="domain" description="Conserved virulence factor B second S1" evidence="3">
    <location>
        <begin position="71"/>
        <end position="132"/>
    </location>
</feature>
<proteinExistence type="inferred from homology"/>
<comment type="similarity">
    <text evidence="1">Belongs to the CvfB family.</text>
</comment>
<dbReference type="EMBL" id="AENN01000001">
    <property type="protein sequence ID" value="EFR31991.1"/>
    <property type="molecule type" value="Genomic_DNA"/>
</dbReference>
<dbReference type="RefSeq" id="WP_006417475.1">
    <property type="nucleotide sequence ID" value="NZ_AENN01000001.1"/>
</dbReference>
<organism evidence="5 6">
    <name type="scientific">Eremococcus coleocola ACS-139-V-Col8</name>
    <dbReference type="NCBI Taxonomy" id="908337"/>
    <lineage>
        <taxon>Bacteria</taxon>
        <taxon>Bacillati</taxon>
        <taxon>Bacillota</taxon>
        <taxon>Bacilli</taxon>
        <taxon>Lactobacillales</taxon>
        <taxon>Aerococcaceae</taxon>
        <taxon>Eremococcus</taxon>
    </lineage>
</organism>
<name>E4KLW6_9LACT</name>
<dbReference type="OrthoDB" id="9801597at2"/>
<dbReference type="eggNOG" id="COG2996">
    <property type="taxonomic scope" value="Bacteria"/>
</dbReference>
<dbReference type="Gene3D" id="2.40.50.140">
    <property type="entry name" value="Nucleic acid-binding proteins"/>
    <property type="match status" value="2"/>
</dbReference>
<dbReference type="Gene3D" id="2.40.50.330">
    <property type="match status" value="1"/>
</dbReference>
<dbReference type="InterPro" id="IPR036388">
    <property type="entry name" value="WH-like_DNA-bd_sf"/>
</dbReference>
<dbReference type="AlphaFoldDB" id="E4KLW6"/>
<evidence type="ECO:0000259" key="2">
    <source>
        <dbReference type="Pfam" id="PF17783"/>
    </source>
</evidence>
<dbReference type="Pfam" id="PF21191">
    <property type="entry name" value="CvfB_1st"/>
    <property type="match status" value="1"/>
</dbReference>
<dbReference type="STRING" id="908337.HMPREF9257_0949"/>
<feature type="domain" description="Conserved virulence factor B-like winged helix" evidence="2">
    <location>
        <begin position="224"/>
        <end position="283"/>
    </location>
</feature>
<dbReference type="Gene3D" id="1.10.10.10">
    <property type="entry name" value="Winged helix-like DNA-binding domain superfamily/Winged helix DNA-binding domain"/>
    <property type="match status" value="1"/>
</dbReference>
<dbReference type="PANTHER" id="PTHR37296:SF1">
    <property type="entry name" value="CONSERVED VIRULENCE FACTOR B"/>
    <property type="match status" value="1"/>
</dbReference>
<feature type="domain" description="Conserved virulence factor B third S1" evidence="4">
    <location>
        <begin position="144"/>
        <end position="213"/>
    </location>
</feature>
<sequence length="291" mass="33275">MLENGNIIEAKVSQINDDQIFVQNQGQTLKVMDQAKQEYKLGQVLEGIVYQDKYGDWCFQEDLPMVRFDSYDWASVVDVHHELGVFVNIGLANKDIAVSLDDLPDDHAFWPKRDSRLFVTLTRDKKNRLWAKLGDERKLSGNFRRASERLKNQDLQVTVYQLLSMGVQTISTEGYKVFIHESELADDVHLGQVLQVRIVDVHADGRLNGSSKPRAYEMIDQDGQMILNMLKRIPSHFLALHDKSHPTDIVNQLGISKKQFKRALGGLLKERLVKQVKGEGIYLNDESSQSH</sequence>
<dbReference type="InterPro" id="IPR012340">
    <property type="entry name" value="NA-bd_OB-fold"/>
</dbReference>
<dbReference type="InterPro" id="IPR040764">
    <property type="entry name" value="CvfB_WH"/>
</dbReference>
<dbReference type="InterPro" id="IPR014464">
    <property type="entry name" value="CvfB_fam"/>
</dbReference>
<accession>E4KLW6</accession>